<keyword evidence="7 8" id="KW-0472">Membrane</keyword>
<evidence type="ECO:0000256" key="3">
    <source>
        <dbReference type="ARBA" id="ARBA00022448"/>
    </source>
</evidence>
<accession>A0A1U7PMW5</accession>
<dbReference type="EMBL" id="FTPL01000001">
    <property type="protein sequence ID" value="SIT71694.1"/>
    <property type="molecule type" value="Genomic_DNA"/>
</dbReference>
<feature type="transmembrane region" description="Helical" evidence="8">
    <location>
        <begin position="275"/>
        <end position="292"/>
    </location>
</feature>
<comment type="subcellular location">
    <subcellularLocation>
        <location evidence="1">Cell membrane</location>
        <topology evidence="1">Multi-pass membrane protein</topology>
    </subcellularLocation>
</comment>
<feature type="transmembrane region" description="Helical" evidence="8">
    <location>
        <begin position="236"/>
        <end position="263"/>
    </location>
</feature>
<dbReference type="GO" id="GO:0022857">
    <property type="term" value="F:transmembrane transporter activity"/>
    <property type="evidence" value="ECO:0007669"/>
    <property type="project" value="InterPro"/>
</dbReference>
<reference evidence="10" key="1">
    <citation type="submission" date="2017-01" db="EMBL/GenBank/DDBJ databases">
        <authorList>
            <person name="Varghese N."/>
            <person name="Submissions S."/>
        </authorList>
    </citation>
    <scope>NUCLEOTIDE SEQUENCE [LARGE SCALE GENOMIC DNA]</scope>
    <source>
        <strain evidence="10">MNA4</strain>
    </source>
</reference>
<dbReference type="CDD" id="cd06550">
    <property type="entry name" value="TM_ABC_iron-siderophores_like"/>
    <property type="match status" value="1"/>
</dbReference>
<comment type="similarity">
    <text evidence="2">Belongs to the binding-protein-dependent transport system permease family. FecCD subfamily.</text>
</comment>
<evidence type="ECO:0000256" key="7">
    <source>
        <dbReference type="ARBA" id="ARBA00023136"/>
    </source>
</evidence>
<evidence type="ECO:0000256" key="2">
    <source>
        <dbReference type="ARBA" id="ARBA00007935"/>
    </source>
</evidence>
<keyword evidence="6 8" id="KW-1133">Transmembrane helix</keyword>
<evidence type="ECO:0000256" key="1">
    <source>
        <dbReference type="ARBA" id="ARBA00004651"/>
    </source>
</evidence>
<feature type="transmembrane region" description="Helical" evidence="8">
    <location>
        <begin position="117"/>
        <end position="138"/>
    </location>
</feature>
<dbReference type="PANTHER" id="PTHR30472">
    <property type="entry name" value="FERRIC ENTEROBACTIN TRANSPORT SYSTEM PERMEASE PROTEIN"/>
    <property type="match status" value="1"/>
</dbReference>
<dbReference type="GO" id="GO:0033214">
    <property type="term" value="P:siderophore-iron import into cell"/>
    <property type="evidence" value="ECO:0007669"/>
    <property type="project" value="TreeGrafter"/>
</dbReference>
<feature type="transmembrane region" description="Helical" evidence="8">
    <location>
        <begin position="150"/>
        <end position="172"/>
    </location>
</feature>
<feature type="transmembrane region" description="Helical" evidence="8">
    <location>
        <begin position="12"/>
        <end position="33"/>
    </location>
</feature>
<evidence type="ECO:0000313" key="9">
    <source>
        <dbReference type="EMBL" id="SIT71694.1"/>
    </source>
</evidence>
<dbReference type="SUPFAM" id="SSF81345">
    <property type="entry name" value="ABC transporter involved in vitamin B12 uptake, BtuC"/>
    <property type="match status" value="1"/>
</dbReference>
<keyword evidence="3" id="KW-0813">Transport</keyword>
<dbReference type="InterPro" id="IPR037294">
    <property type="entry name" value="ABC_BtuC-like"/>
</dbReference>
<dbReference type="InterPro" id="IPR000522">
    <property type="entry name" value="ABC_transptr_permease_BtuC"/>
</dbReference>
<feature type="transmembrane region" description="Helical" evidence="8">
    <location>
        <begin position="192"/>
        <end position="210"/>
    </location>
</feature>
<feature type="transmembrane region" description="Helical" evidence="8">
    <location>
        <begin position="304"/>
        <end position="324"/>
    </location>
</feature>
<evidence type="ECO:0000256" key="6">
    <source>
        <dbReference type="ARBA" id="ARBA00022989"/>
    </source>
</evidence>
<keyword evidence="10" id="KW-1185">Reference proteome</keyword>
<evidence type="ECO:0000256" key="5">
    <source>
        <dbReference type="ARBA" id="ARBA00022692"/>
    </source>
</evidence>
<evidence type="ECO:0000256" key="8">
    <source>
        <dbReference type="SAM" id="Phobius"/>
    </source>
</evidence>
<dbReference type="PANTHER" id="PTHR30472:SF65">
    <property type="entry name" value="SIDEROPHORE TRANSPORT SYSTEM PERMEASE PROTEIN YFIZ-RELATED"/>
    <property type="match status" value="1"/>
</dbReference>
<sequence>MSQKRLLPIPIQLILGTVLLVAAYMLALTLGAADTGVRDIWLALTSGGGEHAAVLRELRIPRVTAAVFTGAALGVAGAIMQGVTRNPLADPGLLGLTSGANAALALSLALIPGITRFGILFACFAGAAAGMAIVFSIGATSRGGMSAMRLVVAGAAVTAFLQAIADGTGIVFKISKDVSMWTAGGLMGTTPASLIVVPFIVAGLIAAMLVSRQLTILSLQEEVAVGLGQRVFLTKAAMLVITALLAGAAVALVGNLAFIGLIIPHLVRAVCGSDYRAIIPLSALAGGIFMVLADMAGRLVNAPFETPVVAITALIGLPFFLIIVRKGGLGHA</sequence>
<gene>
    <name evidence="9" type="ORF">SAMN05428946_0765</name>
</gene>
<feature type="transmembrane region" description="Helical" evidence="8">
    <location>
        <begin position="92"/>
        <end position="111"/>
    </location>
</feature>
<organism evidence="9 10">
    <name type="scientific">Edaphobacillus lindanitolerans</name>
    <dbReference type="NCBI Taxonomy" id="550447"/>
    <lineage>
        <taxon>Bacteria</taxon>
        <taxon>Bacillati</taxon>
        <taxon>Bacillota</taxon>
        <taxon>Bacilli</taxon>
        <taxon>Bacillales</taxon>
        <taxon>Bacillaceae</taxon>
        <taxon>Edaphobacillus</taxon>
    </lineage>
</organism>
<dbReference type="RefSeq" id="WP_076757014.1">
    <property type="nucleotide sequence ID" value="NZ_FTPL01000001.1"/>
</dbReference>
<dbReference type="OrthoDB" id="9811721at2"/>
<keyword evidence="4" id="KW-1003">Cell membrane</keyword>
<keyword evidence="5 8" id="KW-0812">Transmembrane</keyword>
<name>A0A1U7PMW5_9BACI</name>
<proteinExistence type="inferred from homology"/>
<protein>
    <submittedName>
        <fullName evidence="9">Iron complex transport system permease protein</fullName>
    </submittedName>
</protein>
<evidence type="ECO:0000256" key="4">
    <source>
        <dbReference type="ARBA" id="ARBA00022475"/>
    </source>
</evidence>
<dbReference type="Pfam" id="PF01032">
    <property type="entry name" value="FecCD"/>
    <property type="match status" value="1"/>
</dbReference>
<dbReference type="GO" id="GO:0005886">
    <property type="term" value="C:plasma membrane"/>
    <property type="evidence" value="ECO:0007669"/>
    <property type="project" value="UniProtKB-SubCell"/>
</dbReference>
<feature type="transmembrane region" description="Helical" evidence="8">
    <location>
        <begin position="60"/>
        <end position="80"/>
    </location>
</feature>
<dbReference type="Proteomes" id="UP000187550">
    <property type="component" value="Unassembled WGS sequence"/>
</dbReference>
<dbReference type="FunFam" id="1.10.3470.10:FF:000001">
    <property type="entry name" value="Vitamin B12 ABC transporter permease BtuC"/>
    <property type="match status" value="1"/>
</dbReference>
<dbReference type="AlphaFoldDB" id="A0A1U7PMW5"/>
<dbReference type="Gene3D" id="1.10.3470.10">
    <property type="entry name" value="ABC transporter involved in vitamin B12 uptake, BtuC"/>
    <property type="match status" value="1"/>
</dbReference>
<dbReference type="STRING" id="550447.SAMN05428946_0765"/>
<evidence type="ECO:0000313" key="10">
    <source>
        <dbReference type="Proteomes" id="UP000187550"/>
    </source>
</evidence>